<keyword evidence="1" id="KW-0175">Coiled coil</keyword>
<name>A0AAD5ILW1_ACENE</name>
<comment type="caution">
    <text evidence="3">The sequence shown here is derived from an EMBL/GenBank/DDBJ whole genome shotgun (WGS) entry which is preliminary data.</text>
</comment>
<evidence type="ECO:0000313" key="4">
    <source>
        <dbReference type="Proteomes" id="UP001064489"/>
    </source>
</evidence>
<evidence type="ECO:0000256" key="1">
    <source>
        <dbReference type="SAM" id="Coils"/>
    </source>
</evidence>
<evidence type="ECO:0000313" key="3">
    <source>
        <dbReference type="EMBL" id="KAI9169193.1"/>
    </source>
</evidence>
<dbReference type="AlphaFoldDB" id="A0AAD5ILW1"/>
<protein>
    <submittedName>
        <fullName evidence="3">Uncharacterized protein</fullName>
    </submittedName>
</protein>
<feature type="coiled-coil region" evidence="1">
    <location>
        <begin position="238"/>
        <end position="272"/>
    </location>
</feature>
<accession>A0AAD5ILW1</accession>
<reference evidence="3" key="1">
    <citation type="journal article" date="2022" name="Plant J.">
        <title>Strategies of tolerance reflected in two North American maple genomes.</title>
        <authorList>
            <person name="McEvoy S.L."/>
            <person name="Sezen U.U."/>
            <person name="Trouern-Trend A."/>
            <person name="McMahon S.M."/>
            <person name="Schaberg P.G."/>
            <person name="Yang J."/>
            <person name="Wegrzyn J.L."/>
            <person name="Swenson N.G."/>
        </authorList>
    </citation>
    <scope>NUCLEOTIDE SEQUENCE</scope>
    <source>
        <strain evidence="3">91603</strain>
    </source>
</reference>
<feature type="region of interest" description="Disordered" evidence="2">
    <location>
        <begin position="87"/>
        <end position="108"/>
    </location>
</feature>
<feature type="region of interest" description="Disordered" evidence="2">
    <location>
        <begin position="156"/>
        <end position="187"/>
    </location>
</feature>
<proteinExistence type="predicted"/>
<keyword evidence="4" id="KW-1185">Reference proteome</keyword>
<gene>
    <name evidence="3" type="ORF">LWI28_008758</name>
</gene>
<evidence type="ECO:0000256" key="2">
    <source>
        <dbReference type="SAM" id="MobiDB-lite"/>
    </source>
</evidence>
<dbReference type="EMBL" id="JAJSOW010000104">
    <property type="protein sequence ID" value="KAI9169193.1"/>
    <property type="molecule type" value="Genomic_DNA"/>
</dbReference>
<sequence>MLRMEENECFNDFEIKLMDIVNQSYQLCDPYSDRRIKQKIMRSFPERFESKVTVLEENNDYKDIKPSEVIRRLLAYESRKVLTSTPPKKQKRIALKASKVEKEDNDNSDEDMTLLLRRFKKFVKFEKKGDDSDKRDESSDDDYQVANFIVFASSHNSKDVSEKEEESQEENDSSDDDSSSNSTNGNVESIDVHDYIVKFESSRMKNKMEIQRLKVENLELSTKVTHLGEGIVTSKKLKDKLREEIVLANRNEARLEMELEDAREIMAKMASNMEKLDHFLSVGKSPIDKTGLRIEDDKEISTLNETVFVKSLSNKEALPLSYPRKKIDLGQCSHSVEVKVAPKSQAQA</sequence>
<reference evidence="3" key="2">
    <citation type="submission" date="2023-02" db="EMBL/GenBank/DDBJ databases">
        <authorList>
            <person name="Swenson N.G."/>
            <person name="Wegrzyn J.L."/>
            <person name="Mcevoy S.L."/>
        </authorList>
    </citation>
    <scope>NUCLEOTIDE SEQUENCE</scope>
    <source>
        <strain evidence="3">91603</strain>
        <tissue evidence="3">Leaf</tissue>
    </source>
</reference>
<dbReference type="Proteomes" id="UP001064489">
    <property type="component" value="Chromosome 7"/>
</dbReference>
<feature type="compositionally biased region" description="Acidic residues" evidence="2">
    <location>
        <begin position="162"/>
        <end position="178"/>
    </location>
</feature>
<organism evidence="3 4">
    <name type="scientific">Acer negundo</name>
    <name type="common">Box elder</name>
    <dbReference type="NCBI Taxonomy" id="4023"/>
    <lineage>
        <taxon>Eukaryota</taxon>
        <taxon>Viridiplantae</taxon>
        <taxon>Streptophyta</taxon>
        <taxon>Embryophyta</taxon>
        <taxon>Tracheophyta</taxon>
        <taxon>Spermatophyta</taxon>
        <taxon>Magnoliopsida</taxon>
        <taxon>eudicotyledons</taxon>
        <taxon>Gunneridae</taxon>
        <taxon>Pentapetalae</taxon>
        <taxon>rosids</taxon>
        <taxon>malvids</taxon>
        <taxon>Sapindales</taxon>
        <taxon>Sapindaceae</taxon>
        <taxon>Hippocastanoideae</taxon>
        <taxon>Acereae</taxon>
        <taxon>Acer</taxon>
    </lineage>
</organism>